<evidence type="ECO:0000313" key="7">
    <source>
        <dbReference type="EMBL" id="PIZ65300.1"/>
    </source>
</evidence>
<evidence type="ECO:0000256" key="1">
    <source>
        <dbReference type="ARBA" id="ARBA00022730"/>
    </source>
</evidence>
<evidence type="ECO:0000256" key="6">
    <source>
        <dbReference type="HAMAP-Rule" id="MF_00500"/>
    </source>
</evidence>
<evidence type="ECO:0000313" key="8">
    <source>
        <dbReference type="Proteomes" id="UP000230027"/>
    </source>
</evidence>
<keyword evidence="3 6" id="KW-0689">Ribosomal protein</keyword>
<dbReference type="GO" id="GO:0003735">
    <property type="term" value="F:structural constituent of ribosome"/>
    <property type="evidence" value="ECO:0007669"/>
    <property type="project" value="InterPro"/>
</dbReference>
<dbReference type="SUPFAM" id="SSF46992">
    <property type="entry name" value="Ribosomal protein S20"/>
    <property type="match status" value="1"/>
</dbReference>
<name>A0A2M7U3Z6_9BACT</name>
<sequence>MPNIKSAKKQMRQDIRRTAENKHYKDVVDDVVRKAKKGVATKKKEFVSNAYSTIDKAAKKNVIHVNRASRLKKRITRLVK</sequence>
<dbReference type="Pfam" id="PF01649">
    <property type="entry name" value="Ribosomal_S20p"/>
    <property type="match status" value="1"/>
</dbReference>
<dbReference type="Proteomes" id="UP000230027">
    <property type="component" value="Unassembled WGS sequence"/>
</dbReference>
<dbReference type="InterPro" id="IPR036510">
    <property type="entry name" value="Ribosomal_bS20_sf"/>
</dbReference>
<evidence type="ECO:0000256" key="2">
    <source>
        <dbReference type="ARBA" id="ARBA00022884"/>
    </source>
</evidence>
<gene>
    <name evidence="6 7" type="primary">rpsT</name>
    <name evidence="7" type="ORF">COY14_02665</name>
</gene>
<dbReference type="Gene3D" id="1.20.58.110">
    <property type="entry name" value="Ribosomal protein S20"/>
    <property type="match status" value="1"/>
</dbReference>
<keyword evidence="2 6" id="KW-0694">RNA-binding</keyword>
<dbReference type="GO" id="GO:0019843">
    <property type="term" value="F:rRNA binding"/>
    <property type="evidence" value="ECO:0007669"/>
    <property type="project" value="UniProtKB-UniRule"/>
</dbReference>
<dbReference type="AlphaFoldDB" id="A0A2M7U3Z6"/>
<dbReference type="HAMAP" id="MF_00500">
    <property type="entry name" value="Ribosomal_bS20"/>
    <property type="match status" value="1"/>
</dbReference>
<dbReference type="GO" id="GO:1990904">
    <property type="term" value="C:ribonucleoprotein complex"/>
    <property type="evidence" value="ECO:0007669"/>
    <property type="project" value="UniProtKB-KW"/>
</dbReference>
<comment type="similarity">
    <text evidence="6">Belongs to the bacterial ribosomal protein bS20 family.</text>
</comment>
<comment type="caution">
    <text evidence="7">The sequence shown here is derived from an EMBL/GenBank/DDBJ whole genome shotgun (WGS) entry which is preliminary data.</text>
</comment>
<evidence type="ECO:0000256" key="5">
    <source>
        <dbReference type="ARBA" id="ARBA00035136"/>
    </source>
</evidence>
<dbReference type="GO" id="GO:0005840">
    <property type="term" value="C:ribosome"/>
    <property type="evidence" value="ECO:0007669"/>
    <property type="project" value="UniProtKB-KW"/>
</dbReference>
<organism evidence="7 8">
    <name type="scientific">Candidatus Roizmanbacteria bacterium CG_4_10_14_0_2_um_filter_36_9</name>
    <dbReference type="NCBI Taxonomy" id="1974823"/>
    <lineage>
        <taxon>Bacteria</taxon>
        <taxon>Candidatus Roizmaniibacteriota</taxon>
    </lineage>
</organism>
<dbReference type="NCBIfam" id="TIGR00029">
    <property type="entry name" value="S20"/>
    <property type="match status" value="1"/>
</dbReference>
<evidence type="ECO:0000256" key="3">
    <source>
        <dbReference type="ARBA" id="ARBA00022980"/>
    </source>
</evidence>
<dbReference type="InterPro" id="IPR002583">
    <property type="entry name" value="Ribosomal_bS20"/>
</dbReference>
<reference evidence="8" key="1">
    <citation type="submission" date="2017-09" db="EMBL/GenBank/DDBJ databases">
        <title>Depth-based differentiation of microbial function through sediment-hosted aquifers and enrichment of novel symbionts in the deep terrestrial subsurface.</title>
        <authorList>
            <person name="Probst A.J."/>
            <person name="Ladd B."/>
            <person name="Jarett J.K."/>
            <person name="Geller-Mcgrath D.E."/>
            <person name="Sieber C.M.K."/>
            <person name="Emerson J.B."/>
            <person name="Anantharaman K."/>
            <person name="Thomas B.C."/>
            <person name="Malmstrom R."/>
            <person name="Stieglmeier M."/>
            <person name="Klingl A."/>
            <person name="Woyke T."/>
            <person name="Ryan C.M."/>
            <person name="Banfield J.F."/>
        </authorList>
    </citation>
    <scope>NUCLEOTIDE SEQUENCE [LARGE SCALE GENOMIC DNA]</scope>
</reference>
<comment type="function">
    <text evidence="6">Binds directly to 16S ribosomal RNA.</text>
</comment>
<accession>A0A2M7U3Z6</accession>
<evidence type="ECO:0000256" key="4">
    <source>
        <dbReference type="ARBA" id="ARBA00023274"/>
    </source>
</evidence>
<keyword evidence="4 6" id="KW-0687">Ribonucleoprotein</keyword>
<keyword evidence="1 6" id="KW-0699">rRNA-binding</keyword>
<dbReference type="GO" id="GO:0006412">
    <property type="term" value="P:translation"/>
    <property type="evidence" value="ECO:0007669"/>
    <property type="project" value="UniProtKB-UniRule"/>
</dbReference>
<protein>
    <recommendedName>
        <fullName evidence="5 6">Small ribosomal subunit protein bS20</fullName>
    </recommendedName>
</protein>
<dbReference type="EMBL" id="PFOD01000053">
    <property type="protein sequence ID" value="PIZ65300.1"/>
    <property type="molecule type" value="Genomic_DNA"/>
</dbReference>
<proteinExistence type="inferred from homology"/>